<feature type="compositionally biased region" description="Low complexity" evidence="6">
    <location>
        <begin position="17"/>
        <end position="43"/>
    </location>
</feature>
<evidence type="ECO:0000256" key="6">
    <source>
        <dbReference type="SAM" id="MobiDB-lite"/>
    </source>
</evidence>
<dbReference type="Pfam" id="PF21981">
    <property type="entry name" value="RecX_HTH3"/>
    <property type="match status" value="1"/>
</dbReference>
<dbReference type="OrthoDB" id="5244465at2"/>
<dbReference type="HAMAP" id="MF_01114">
    <property type="entry name" value="RecX"/>
    <property type="match status" value="1"/>
</dbReference>
<dbReference type="InterPro" id="IPR053924">
    <property type="entry name" value="RecX_HTH_2nd"/>
</dbReference>
<dbReference type="InterPro" id="IPR003783">
    <property type="entry name" value="Regulatory_RecX"/>
</dbReference>
<proteinExistence type="inferred from homology"/>
<dbReference type="InterPro" id="IPR036388">
    <property type="entry name" value="WH-like_DNA-bd_sf"/>
</dbReference>
<dbReference type="Gene3D" id="1.10.10.10">
    <property type="entry name" value="Winged helix-like DNA-binding domain superfamily/Winged helix DNA-binding domain"/>
    <property type="match status" value="1"/>
</dbReference>
<sequence length="244" mass="26683">MVEERLAPVTYLGGVPAASHGAAADSTAADSTAADSTDNADGVDGAEGSDDADDAPYGVEKYEDDDDDKEDETPESQAARVAVEREHAEGVLRQRLRGRSLSASEARLVLAGTEVAEHEIEKIIERFTELSYIDEGRLADQIVHSHHERKGLGRSGVQAEMRRRGLDQDLILSKLDEMPDDETERAIEIAVKRVGQLGRLDDQTIDRRLNAFLMRKGYSWSIVRVAVKAALASRGGSPSRVRFQ</sequence>
<comment type="caution">
    <text evidence="9">The sequence shown here is derived from an EMBL/GenBank/DDBJ whole genome shotgun (WGS) entry which is preliminary data.</text>
</comment>
<comment type="function">
    <text evidence="5">Modulates RecA activity.</text>
</comment>
<evidence type="ECO:0000259" key="7">
    <source>
        <dbReference type="Pfam" id="PF02631"/>
    </source>
</evidence>
<feature type="compositionally biased region" description="Acidic residues" evidence="6">
    <location>
        <begin position="62"/>
        <end position="74"/>
    </location>
</feature>
<evidence type="ECO:0000256" key="1">
    <source>
        <dbReference type="ARBA" id="ARBA00004496"/>
    </source>
</evidence>
<dbReference type="EMBL" id="SOGN01000063">
    <property type="protein sequence ID" value="TFC76994.1"/>
    <property type="molecule type" value="Genomic_DNA"/>
</dbReference>
<evidence type="ECO:0000313" key="9">
    <source>
        <dbReference type="EMBL" id="TFC76994.1"/>
    </source>
</evidence>
<evidence type="ECO:0000256" key="2">
    <source>
        <dbReference type="ARBA" id="ARBA00009695"/>
    </source>
</evidence>
<dbReference type="GO" id="GO:0006282">
    <property type="term" value="P:regulation of DNA repair"/>
    <property type="evidence" value="ECO:0007669"/>
    <property type="project" value="UniProtKB-UniRule"/>
</dbReference>
<dbReference type="PANTHER" id="PTHR33602">
    <property type="entry name" value="REGULATORY PROTEIN RECX FAMILY PROTEIN"/>
    <property type="match status" value="1"/>
</dbReference>
<protein>
    <recommendedName>
        <fullName evidence="3 5">Regulatory protein RecX</fullName>
    </recommendedName>
</protein>
<feature type="domain" description="RecX third three-helical" evidence="8">
    <location>
        <begin position="180"/>
        <end position="226"/>
    </location>
</feature>
<organism evidence="9 10">
    <name type="scientific">Cryobacterium cheniae</name>
    <dbReference type="NCBI Taxonomy" id="1259262"/>
    <lineage>
        <taxon>Bacteria</taxon>
        <taxon>Bacillati</taxon>
        <taxon>Actinomycetota</taxon>
        <taxon>Actinomycetes</taxon>
        <taxon>Micrococcales</taxon>
        <taxon>Microbacteriaceae</taxon>
        <taxon>Cryobacterium</taxon>
    </lineage>
</organism>
<comment type="subcellular location">
    <subcellularLocation>
        <location evidence="1 5">Cytoplasm</location>
    </subcellularLocation>
</comment>
<evidence type="ECO:0000256" key="3">
    <source>
        <dbReference type="ARBA" id="ARBA00018111"/>
    </source>
</evidence>
<gene>
    <name evidence="5" type="primary">recX</name>
    <name evidence="9" type="ORF">E3T23_13845</name>
</gene>
<accession>A0A4R8XJR1</accession>
<dbReference type="Proteomes" id="UP000298433">
    <property type="component" value="Unassembled WGS sequence"/>
</dbReference>
<comment type="similarity">
    <text evidence="2 5">Belongs to the RecX family.</text>
</comment>
<evidence type="ECO:0000256" key="5">
    <source>
        <dbReference type="HAMAP-Rule" id="MF_01114"/>
    </source>
</evidence>
<dbReference type="GO" id="GO:0005737">
    <property type="term" value="C:cytoplasm"/>
    <property type="evidence" value="ECO:0007669"/>
    <property type="project" value="UniProtKB-SubCell"/>
</dbReference>
<dbReference type="Pfam" id="PF02631">
    <property type="entry name" value="RecX_HTH2"/>
    <property type="match status" value="1"/>
</dbReference>
<evidence type="ECO:0000313" key="10">
    <source>
        <dbReference type="Proteomes" id="UP000298433"/>
    </source>
</evidence>
<dbReference type="AlphaFoldDB" id="A0A4R8XJR1"/>
<reference evidence="9 10" key="1">
    <citation type="submission" date="2019-03" db="EMBL/GenBank/DDBJ databases">
        <title>Genomics of glacier-inhabiting Cryobacterium strains.</title>
        <authorList>
            <person name="Liu Q."/>
            <person name="Xin Y.-H."/>
        </authorList>
    </citation>
    <scope>NUCLEOTIDE SEQUENCE [LARGE SCALE GENOMIC DNA]</scope>
    <source>
        <strain evidence="9 10">TMT2-48-2</strain>
    </source>
</reference>
<dbReference type="InterPro" id="IPR053925">
    <property type="entry name" value="RecX_HTH_3rd"/>
</dbReference>
<feature type="domain" description="RecX second three-helical" evidence="7">
    <location>
        <begin position="134"/>
        <end position="171"/>
    </location>
</feature>
<dbReference type="PANTHER" id="PTHR33602:SF1">
    <property type="entry name" value="REGULATORY PROTEIN RECX FAMILY PROTEIN"/>
    <property type="match status" value="1"/>
</dbReference>
<keyword evidence="10" id="KW-1185">Reference proteome</keyword>
<name>A0A4R8XJR1_9MICO</name>
<evidence type="ECO:0000259" key="8">
    <source>
        <dbReference type="Pfam" id="PF21981"/>
    </source>
</evidence>
<feature type="region of interest" description="Disordered" evidence="6">
    <location>
        <begin position="15"/>
        <end position="86"/>
    </location>
</feature>
<keyword evidence="4 5" id="KW-0963">Cytoplasm</keyword>
<evidence type="ECO:0000256" key="4">
    <source>
        <dbReference type="ARBA" id="ARBA00022490"/>
    </source>
</evidence>